<reference evidence="1 2" key="1">
    <citation type="submission" date="2024-03" db="EMBL/GenBank/DDBJ databases">
        <title>Complete genome sequence of the green alga Chloropicon roscoffensis RCC1871.</title>
        <authorList>
            <person name="Lemieux C."/>
            <person name="Pombert J.-F."/>
            <person name="Otis C."/>
            <person name="Turmel M."/>
        </authorList>
    </citation>
    <scope>NUCLEOTIDE SEQUENCE [LARGE SCALE GENOMIC DNA]</scope>
    <source>
        <strain evidence="1 2">RCC1871</strain>
    </source>
</reference>
<dbReference type="AlphaFoldDB" id="A0AAX4PNE0"/>
<name>A0AAX4PNE0_9CHLO</name>
<evidence type="ECO:0000313" key="2">
    <source>
        <dbReference type="Proteomes" id="UP001472866"/>
    </source>
</evidence>
<dbReference type="Proteomes" id="UP001472866">
    <property type="component" value="Chromosome 19"/>
</dbReference>
<keyword evidence="2" id="KW-1185">Reference proteome</keyword>
<sequence length="82" mass="8657">MVSALALGKAKALKEACLEAVKESVDVAKNATDGRKVVGGNRKYGSRKEAREAKIAAAKAKRAAKELAEEQALKSSSQKKKS</sequence>
<organism evidence="1 2">
    <name type="scientific">Chloropicon roscoffensis</name>
    <dbReference type="NCBI Taxonomy" id="1461544"/>
    <lineage>
        <taxon>Eukaryota</taxon>
        <taxon>Viridiplantae</taxon>
        <taxon>Chlorophyta</taxon>
        <taxon>Chloropicophyceae</taxon>
        <taxon>Chloropicales</taxon>
        <taxon>Chloropicaceae</taxon>
        <taxon>Chloropicon</taxon>
    </lineage>
</organism>
<gene>
    <name evidence="1" type="ORF">HKI87_19g89460</name>
</gene>
<accession>A0AAX4PNE0</accession>
<proteinExistence type="predicted"/>
<evidence type="ECO:0000313" key="1">
    <source>
        <dbReference type="EMBL" id="WZN67371.1"/>
    </source>
</evidence>
<dbReference type="EMBL" id="CP151519">
    <property type="protein sequence ID" value="WZN67371.1"/>
    <property type="molecule type" value="Genomic_DNA"/>
</dbReference>
<protein>
    <submittedName>
        <fullName evidence="1">Uncharacterized protein</fullName>
    </submittedName>
</protein>